<evidence type="ECO:0000313" key="3">
    <source>
        <dbReference type="Proteomes" id="UP001381693"/>
    </source>
</evidence>
<feature type="region of interest" description="Disordered" evidence="1">
    <location>
        <begin position="1"/>
        <end position="21"/>
    </location>
</feature>
<evidence type="ECO:0000256" key="1">
    <source>
        <dbReference type="SAM" id="MobiDB-lite"/>
    </source>
</evidence>
<organism evidence="2 3">
    <name type="scientific">Halocaridina rubra</name>
    <name type="common">Hawaiian red shrimp</name>
    <dbReference type="NCBI Taxonomy" id="373956"/>
    <lineage>
        <taxon>Eukaryota</taxon>
        <taxon>Metazoa</taxon>
        <taxon>Ecdysozoa</taxon>
        <taxon>Arthropoda</taxon>
        <taxon>Crustacea</taxon>
        <taxon>Multicrustacea</taxon>
        <taxon>Malacostraca</taxon>
        <taxon>Eumalacostraca</taxon>
        <taxon>Eucarida</taxon>
        <taxon>Decapoda</taxon>
        <taxon>Pleocyemata</taxon>
        <taxon>Caridea</taxon>
        <taxon>Atyoidea</taxon>
        <taxon>Atyidae</taxon>
        <taxon>Halocaridina</taxon>
    </lineage>
</organism>
<dbReference type="AlphaFoldDB" id="A0AAN9A9G2"/>
<feature type="non-terminal residue" evidence="2">
    <location>
        <position position="100"/>
    </location>
</feature>
<name>A0AAN9A9G2_HALRR</name>
<protein>
    <submittedName>
        <fullName evidence="2">Uncharacterized protein</fullName>
    </submittedName>
</protein>
<proteinExistence type="predicted"/>
<reference evidence="2 3" key="1">
    <citation type="submission" date="2023-11" db="EMBL/GenBank/DDBJ databases">
        <title>Halocaridina rubra genome assembly.</title>
        <authorList>
            <person name="Smith C."/>
        </authorList>
    </citation>
    <scope>NUCLEOTIDE SEQUENCE [LARGE SCALE GENOMIC DNA]</scope>
    <source>
        <strain evidence="2">EP-1</strain>
        <tissue evidence="2">Whole</tissue>
    </source>
</reference>
<comment type="caution">
    <text evidence="2">The sequence shown here is derived from an EMBL/GenBank/DDBJ whole genome shotgun (WGS) entry which is preliminary data.</text>
</comment>
<dbReference type="EMBL" id="JAXCGZ010000429">
    <property type="protein sequence ID" value="KAK7086001.1"/>
    <property type="molecule type" value="Genomic_DNA"/>
</dbReference>
<dbReference type="Proteomes" id="UP001381693">
    <property type="component" value="Unassembled WGS sequence"/>
</dbReference>
<sequence length="100" mass="10630">MLSLVDASGQQTKDRQEETSSFASLADQLTVQAKRAAEGASKSVSVASKQALEASKQAQQASKSTFEDLSFMGKHTLGDFTKTAREAAKKGSLFSKVSLK</sequence>
<evidence type="ECO:0000313" key="2">
    <source>
        <dbReference type="EMBL" id="KAK7086001.1"/>
    </source>
</evidence>
<keyword evidence="3" id="KW-1185">Reference proteome</keyword>
<accession>A0AAN9A9G2</accession>
<gene>
    <name evidence="2" type="ORF">SK128_026508</name>
</gene>